<name>A0A0D9ZJ62_9ORYZ</name>
<sequence length="208" mass="21702">MEERRRPTEERQLARVLAADAEAGASVLRWPTEDAEAGPGGGGQCTRGEVARQRGGGGGGDGVDWPGRGGSRRQPPNPATAVAAAVVEAGTSDVAFSGVVVKWPHTMAYCGGGGRRDAWRAAGWRKARWRPAAFAAGEQKVSAVLVAQRVAGREVASWRGARCNVRSPAWSYARCTVTKADGALPGVGTGHGRSSVRTSSEGSWLLRA</sequence>
<keyword evidence="3" id="KW-1185">Reference proteome</keyword>
<evidence type="ECO:0000313" key="3">
    <source>
        <dbReference type="Proteomes" id="UP000026961"/>
    </source>
</evidence>
<accession>A0A0D9ZJ62</accession>
<dbReference type="Proteomes" id="UP000026961">
    <property type="component" value="Chromosome 4"/>
</dbReference>
<protein>
    <submittedName>
        <fullName evidence="2">Uncharacterized protein</fullName>
    </submittedName>
</protein>
<feature type="region of interest" description="Disordered" evidence="1">
    <location>
        <begin position="184"/>
        <end position="208"/>
    </location>
</feature>
<dbReference type="Gramene" id="OGLUM04G08000.1">
    <property type="protein sequence ID" value="OGLUM04G08000.1"/>
    <property type="gene ID" value="OGLUM04G08000"/>
</dbReference>
<dbReference type="EnsemblPlants" id="OGLUM04G08000.1">
    <property type="protein sequence ID" value="OGLUM04G08000.1"/>
    <property type="gene ID" value="OGLUM04G08000"/>
</dbReference>
<reference evidence="2" key="2">
    <citation type="submission" date="2018-05" db="EMBL/GenBank/DDBJ databases">
        <title>OgluRS3 (Oryza glumaepatula Reference Sequence Version 3).</title>
        <authorList>
            <person name="Zhang J."/>
            <person name="Kudrna D."/>
            <person name="Lee S."/>
            <person name="Talag J."/>
            <person name="Welchert J."/>
            <person name="Wing R.A."/>
        </authorList>
    </citation>
    <scope>NUCLEOTIDE SEQUENCE [LARGE SCALE GENOMIC DNA]</scope>
</reference>
<evidence type="ECO:0000313" key="2">
    <source>
        <dbReference type="EnsemblPlants" id="OGLUM04G08000.1"/>
    </source>
</evidence>
<feature type="region of interest" description="Disordered" evidence="1">
    <location>
        <begin position="24"/>
        <end position="77"/>
    </location>
</feature>
<organism evidence="2">
    <name type="scientific">Oryza glumipatula</name>
    <dbReference type="NCBI Taxonomy" id="40148"/>
    <lineage>
        <taxon>Eukaryota</taxon>
        <taxon>Viridiplantae</taxon>
        <taxon>Streptophyta</taxon>
        <taxon>Embryophyta</taxon>
        <taxon>Tracheophyta</taxon>
        <taxon>Spermatophyta</taxon>
        <taxon>Magnoliopsida</taxon>
        <taxon>Liliopsida</taxon>
        <taxon>Poales</taxon>
        <taxon>Poaceae</taxon>
        <taxon>BOP clade</taxon>
        <taxon>Oryzoideae</taxon>
        <taxon>Oryzeae</taxon>
        <taxon>Oryzinae</taxon>
        <taxon>Oryza</taxon>
    </lineage>
</organism>
<dbReference type="HOGENOM" id="CLU_1322718_0_0_1"/>
<reference evidence="2" key="1">
    <citation type="submission" date="2015-04" db="UniProtKB">
        <authorList>
            <consortium name="EnsemblPlants"/>
        </authorList>
    </citation>
    <scope>IDENTIFICATION</scope>
</reference>
<dbReference type="AlphaFoldDB" id="A0A0D9ZJ62"/>
<evidence type="ECO:0000256" key="1">
    <source>
        <dbReference type="SAM" id="MobiDB-lite"/>
    </source>
</evidence>
<proteinExistence type="predicted"/>